<accession>A0A4P7D099</accession>
<dbReference type="EMBL" id="CP038150">
    <property type="protein sequence ID" value="QBR01268.1"/>
    <property type="molecule type" value="Genomic_DNA"/>
</dbReference>
<dbReference type="AlphaFoldDB" id="A0A4P7D099"/>
<dbReference type="RefSeq" id="WP_134755735.1">
    <property type="nucleotide sequence ID" value="NZ_CP038150.1"/>
</dbReference>
<proteinExistence type="predicted"/>
<sequence>MSNATWIVVAGEGRARIFASEEGSFALQQVEDVSNAHHAATMLTEKQAASYSESERKEKERDKFASQIASYIEDARLHGRFEQIRLIAEPKFLGMLLDYLNEQTKKTVVDKVSKDYSSLSTKDIEQILLGGRTRSE</sequence>
<evidence type="ECO:0000313" key="1">
    <source>
        <dbReference type="EMBL" id="QBR01268.1"/>
    </source>
</evidence>
<reference evidence="1 2" key="1">
    <citation type="submission" date="2019-03" db="EMBL/GenBank/DDBJ databases">
        <title>Paraburkholderia sp. 7MH5, isolated from subtropical forest soil.</title>
        <authorList>
            <person name="Gao Z.-H."/>
            <person name="Qiu L.-H."/>
        </authorList>
    </citation>
    <scope>NUCLEOTIDE SEQUENCE [LARGE SCALE GENOMIC DNA]</scope>
    <source>
        <strain evidence="1 2">7MH5</strain>
    </source>
</reference>
<evidence type="ECO:0000313" key="2">
    <source>
        <dbReference type="Proteomes" id="UP000295727"/>
    </source>
</evidence>
<dbReference type="Proteomes" id="UP000295727">
    <property type="component" value="Chromosome 3"/>
</dbReference>
<dbReference type="KEGG" id="ppai:E1956_29090"/>
<keyword evidence="2" id="KW-1185">Reference proteome</keyword>
<gene>
    <name evidence="1" type="ORF">E1956_29090</name>
</gene>
<name>A0A4P7D099_9BURK</name>
<dbReference type="Pfam" id="PF10116">
    <property type="entry name" value="Host_attach"/>
    <property type="match status" value="1"/>
</dbReference>
<organism evidence="1 2">
    <name type="scientific">Paraburkholderia pallida</name>
    <dbReference type="NCBI Taxonomy" id="2547399"/>
    <lineage>
        <taxon>Bacteria</taxon>
        <taxon>Pseudomonadati</taxon>
        <taxon>Pseudomonadota</taxon>
        <taxon>Betaproteobacteria</taxon>
        <taxon>Burkholderiales</taxon>
        <taxon>Burkholderiaceae</taxon>
        <taxon>Paraburkholderia</taxon>
    </lineage>
</organism>
<dbReference type="OrthoDB" id="329419at2"/>
<protein>
    <submittedName>
        <fullName evidence="1">Host attachment protein</fullName>
    </submittedName>
</protein>
<dbReference type="InterPro" id="IPR019291">
    <property type="entry name" value="Host_attachment_protein"/>
</dbReference>